<reference evidence="3" key="1">
    <citation type="journal article" date="2023" name="Commun. Biol.">
        <title>Genome analysis of Parmales, the sister group of diatoms, reveals the evolutionary specialization of diatoms from phago-mixotrophs to photoautotrophs.</title>
        <authorList>
            <person name="Ban H."/>
            <person name="Sato S."/>
            <person name="Yoshikawa S."/>
            <person name="Yamada K."/>
            <person name="Nakamura Y."/>
            <person name="Ichinomiya M."/>
            <person name="Sato N."/>
            <person name="Blanc-Mathieu R."/>
            <person name="Endo H."/>
            <person name="Kuwata A."/>
            <person name="Ogata H."/>
        </authorList>
    </citation>
    <scope>NUCLEOTIDE SEQUENCE [LARGE SCALE GENOMIC DNA]</scope>
</reference>
<keyword evidence="1" id="KW-0175">Coiled coil</keyword>
<gene>
    <name evidence="2" type="ORF">TL16_g10219</name>
</gene>
<accession>A0A9W7B746</accession>
<evidence type="ECO:0000313" key="3">
    <source>
        <dbReference type="Proteomes" id="UP001162640"/>
    </source>
</evidence>
<evidence type="ECO:0000313" key="2">
    <source>
        <dbReference type="EMBL" id="GMH85406.1"/>
    </source>
</evidence>
<evidence type="ECO:0000256" key="1">
    <source>
        <dbReference type="SAM" id="Coils"/>
    </source>
</evidence>
<dbReference type="AlphaFoldDB" id="A0A9W7B746"/>
<dbReference type="Proteomes" id="UP001162640">
    <property type="component" value="Unassembled WGS sequence"/>
</dbReference>
<comment type="caution">
    <text evidence="2">The sequence shown here is derived from an EMBL/GenBank/DDBJ whole genome shotgun (WGS) entry which is preliminary data.</text>
</comment>
<proteinExistence type="predicted"/>
<organism evidence="2 3">
    <name type="scientific">Triparma laevis f. inornata</name>
    <dbReference type="NCBI Taxonomy" id="1714386"/>
    <lineage>
        <taxon>Eukaryota</taxon>
        <taxon>Sar</taxon>
        <taxon>Stramenopiles</taxon>
        <taxon>Ochrophyta</taxon>
        <taxon>Bolidophyceae</taxon>
        <taxon>Parmales</taxon>
        <taxon>Triparmaceae</taxon>
        <taxon>Triparma</taxon>
    </lineage>
</organism>
<protein>
    <submittedName>
        <fullName evidence="2">Uncharacterized protein</fullName>
    </submittedName>
</protein>
<sequence length="66" mass="7572">MCAKAEPRLEQEKTKRLEAELELQKLKTEIHEKKILARDKTIAALSAKSKTSLTDARHKKNMNQPT</sequence>
<feature type="coiled-coil region" evidence="1">
    <location>
        <begin position="9"/>
        <end position="36"/>
    </location>
</feature>
<name>A0A9W7B746_9STRA</name>
<dbReference type="EMBL" id="BLQM01000359">
    <property type="protein sequence ID" value="GMH85406.1"/>
    <property type="molecule type" value="Genomic_DNA"/>
</dbReference>